<dbReference type="Gene3D" id="3.20.20.140">
    <property type="entry name" value="Metal-dependent hydrolases"/>
    <property type="match status" value="1"/>
</dbReference>
<feature type="region of interest" description="Disordered" evidence="1">
    <location>
        <begin position="66"/>
        <end position="88"/>
    </location>
</feature>
<evidence type="ECO:0000313" key="4">
    <source>
        <dbReference type="Proteomes" id="UP000510869"/>
    </source>
</evidence>
<keyword evidence="4" id="KW-1185">Reference proteome</keyword>
<dbReference type="GO" id="GO:0004534">
    <property type="term" value="F:5'-3' RNA exonuclease activity"/>
    <property type="evidence" value="ECO:0007669"/>
    <property type="project" value="TreeGrafter"/>
</dbReference>
<dbReference type="RefSeq" id="WP_180839736.1">
    <property type="nucleotide sequence ID" value="NZ_CP059154.1"/>
</dbReference>
<dbReference type="Pfam" id="PF02811">
    <property type="entry name" value="PHP"/>
    <property type="match status" value="1"/>
</dbReference>
<dbReference type="InterPro" id="IPR052018">
    <property type="entry name" value="PHP_domain"/>
</dbReference>
<evidence type="ECO:0000259" key="2">
    <source>
        <dbReference type="SMART" id="SM00481"/>
    </source>
</evidence>
<evidence type="ECO:0000256" key="1">
    <source>
        <dbReference type="SAM" id="MobiDB-lite"/>
    </source>
</evidence>
<evidence type="ECO:0000313" key="3">
    <source>
        <dbReference type="EMBL" id="QLK24655.1"/>
    </source>
</evidence>
<name>A0A7D6CM84_9EURY</name>
<proteinExistence type="predicted"/>
<dbReference type="PANTHER" id="PTHR42924">
    <property type="entry name" value="EXONUCLEASE"/>
    <property type="match status" value="1"/>
</dbReference>
<dbReference type="InterPro" id="IPR004013">
    <property type="entry name" value="PHP_dom"/>
</dbReference>
<dbReference type="Proteomes" id="UP000510869">
    <property type="component" value="Chromosome"/>
</dbReference>
<dbReference type="PANTHER" id="PTHR42924:SF18">
    <property type="entry name" value="POLYMERASE_HISTIDINOL PHOSPHATASE N-TERMINAL DOMAIN-CONTAINING PROTEIN"/>
    <property type="match status" value="1"/>
</dbReference>
<dbReference type="AlphaFoldDB" id="A0A7D6CM84"/>
<protein>
    <submittedName>
        <fullName evidence="3">PHP domain-containing protein</fullName>
    </submittedName>
</protein>
<dbReference type="GeneID" id="56143746"/>
<dbReference type="SMART" id="SM00481">
    <property type="entry name" value="POLIIIAc"/>
    <property type="match status" value="1"/>
</dbReference>
<feature type="domain" description="Polymerase/histidinol phosphatase N-terminal" evidence="2">
    <location>
        <begin position="4"/>
        <end position="67"/>
    </location>
</feature>
<dbReference type="SUPFAM" id="SSF89550">
    <property type="entry name" value="PHP domain-like"/>
    <property type="match status" value="1"/>
</dbReference>
<sequence>MPYADLHVHTTRSDGSLELEAIPDAARRGGVDIVAVTDHDRVQPFDGPVVERDGVTLLHGIELRVETPGGEASSEESDRRSGGGQRIDLLGYGLEPSPALEAILDRIQTNRIDRGKAIVDCVESRLGIDLDVTVDGGFGRPHIARAIEAHPEADYDYQGAFDHVIGSDCPCYVPREVPSFERGRSALAESCQLVSLAHPLRYRDPESALALAAELDAVELQYPYGRDVDRDLVERAIERHGLLATGGSDAHDERLGVDGLSRRAYERLGLPVE</sequence>
<dbReference type="EMBL" id="CP059154">
    <property type="protein sequence ID" value="QLK24655.1"/>
    <property type="molecule type" value="Genomic_DNA"/>
</dbReference>
<accession>A0A7D6CM84</accession>
<dbReference type="InterPro" id="IPR016195">
    <property type="entry name" value="Pol/histidinol_Pase-like"/>
</dbReference>
<dbReference type="GO" id="GO:0035312">
    <property type="term" value="F:5'-3' DNA exonuclease activity"/>
    <property type="evidence" value="ECO:0007669"/>
    <property type="project" value="TreeGrafter"/>
</dbReference>
<dbReference type="Gene3D" id="1.10.150.650">
    <property type="match status" value="1"/>
</dbReference>
<reference evidence="3 4" key="1">
    <citation type="submission" date="2020-07" db="EMBL/GenBank/DDBJ databases">
        <title>Natrinema (YPL30) sp. nov. and Haloterrigena xxxxxx (YPL8) sp. nov., isolated from a salt mine.</title>
        <authorList>
            <person name="Cui H."/>
        </authorList>
    </citation>
    <scope>NUCLEOTIDE SEQUENCE [LARGE SCALE GENOMIC DNA]</scope>
    <source>
        <strain evidence="3 4">YPL13</strain>
    </source>
</reference>
<dbReference type="OrthoDB" id="196608at2157"/>
<organism evidence="3 4">
    <name type="scientific">Natrinema zhouii</name>
    <dbReference type="NCBI Taxonomy" id="1710539"/>
    <lineage>
        <taxon>Archaea</taxon>
        <taxon>Methanobacteriati</taxon>
        <taxon>Methanobacteriota</taxon>
        <taxon>Stenosarchaea group</taxon>
        <taxon>Halobacteria</taxon>
        <taxon>Halobacteriales</taxon>
        <taxon>Natrialbaceae</taxon>
        <taxon>Natrinema</taxon>
    </lineage>
</organism>
<dbReference type="KEGG" id="nay:HYG81_11035"/>
<gene>
    <name evidence="3" type="ORF">HYG81_11035</name>
</gene>
<dbReference type="InterPro" id="IPR003141">
    <property type="entry name" value="Pol/His_phosphatase_N"/>
</dbReference>